<dbReference type="EMBL" id="JBHXKZ010000018">
    <property type="protein sequence ID" value="MFD4825127.1"/>
    <property type="molecule type" value="Genomic_DNA"/>
</dbReference>
<name>A0ABW6F5V7_9ACTN</name>
<proteinExistence type="predicted"/>
<keyword evidence="2" id="KW-1185">Reference proteome</keyword>
<protein>
    <submittedName>
        <fullName evidence="1">Uncharacterized protein</fullName>
    </submittedName>
</protein>
<gene>
    <name evidence="1" type="ORF">ACFWOQ_21385</name>
</gene>
<organism evidence="1 2">
    <name type="scientific">Streptomyces rubiginosohelvolus</name>
    <dbReference type="NCBI Taxonomy" id="67362"/>
    <lineage>
        <taxon>Bacteria</taxon>
        <taxon>Bacillati</taxon>
        <taxon>Actinomycetota</taxon>
        <taxon>Actinomycetes</taxon>
        <taxon>Kitasatosporales</taxon>
        <taxon>Streptomycetaceae</taxon>
        <taxon>Streptomyces</taxon>
    </lineage>
</organism>
<reference evidence="1 2" key="1">
    <citation type="submission" date="2024-09" db="EMBL/GenBank/DDBJ databases">
        <title>The Natural Products Discovery Center: Release of the First 8490 Sequenced Strains for Exploring Actinobacteria Biosynthetic Diversity.</title>
        <authorList>
            <person name="Kalkreuter E."/>
            <person name="Kautsar S.A."/>
            <person name="Yang D."/>
            <person name="Bader C.D."/>
            <person name="Teijaro C.N."/>
            <person name="Fluegel L."/>
            <person name="Davis C.M."/>
            <person name="Simpson J.R."/>
            <person name="Lauterbach L."/>
            <person name="Steele A.D."/>
            <person name="Gui C."/>
            <person name="Meng S."/>
            <person name="Li G."/>
            <person name="Viehrig K."/>
            <person name="Ye F."/>
            <person name="Su P."/>
            <person name="Kiefer A.F."/>
            <person name="Nichols A."/>
            <person name="Cepeda A.J."/>
            <person name="Yan W."/>
            <person name="Fan B."/>
            <person name="Jiang Y."/>
            <person name="Adhikari A."/>
            <person name="Zheng C.-J."/>
            <person name="Schuster L."/>
            <person name="Cowan T.M."/>
            <person name="Smanski M.J."/>
            <person name="Chevrette M.G."/>
            <person name="De Carvalho L.P.S."/>
            <person name="Shen B."/>
        </authorList>
    </citation>
    <scope>NUCLEOTIDE SEQUENCE [LARGE SCALE GENOMIC DNA]</scope>
    <source>
        <strain evidence="1 2">NPDC058428</strain>
    </source>
</reference>
<accession>A0ABW6F5V7</accession>
<evidence type="ECO:0000313" key="2">
    <source>
        <dbReference type="Proteomes" id="UP001598352"/>
    </source>
</evidence>
<dbReference type="Proteomes" id="UP001598352">
    <property type="component" value="Unassembled WGS sequence"/>
</dbReference>
<dbReference type="RefSeq" id="WP_382775111.1">
    <property type="nucleotide sequence ID" value="NZ_JBHXKZ010000018.1"/>
</dbReference>
<evidence type="ECO:0000313" key="1">
    <source>
        <dbReference type="EMBL" id="MFD4825127.1"/>
    </source>
</evidence>
<sequence>MTTQLGALMILAPVPQAFGAGPGPVLRHLVVDGARTGVGEMVRHERGDGR</sequence>
<comment type="caution">
    <text evidence="1">The sequence shown here is derived from an EMBL/GenBank/DDBJ whole genome shotgun (WGS) entry which is preliminary data.</text>
</comment>